<dbReference type="InterPro" id="IPR029382">
    <property type="entry name" value="NCU-G1"/>
</dbReference>
<proteinExistence type="inferred from homology"/>
<keyword evidence="6" id="KW-0325">Glycoprotein</keyword>
<keyword evidence="5 11" id="KW-0472">Membrane</keyword>
<keyword evidence="7" id="KW-0458">Lysosome</keyword>
<evidence type="ECO:0000313" key="13">
    <source>
        <dbReference type="EMBL" id="VDM16157.1"/>
    </source>
</evidence>
<dbReference type="WBParaSite" id="TTAC_0000025801-mRNA-1">
    <property type="protein sequence ID" value="TTAC_0000025801-mRNA-1"/>
    <property type="gene ID" value="TTAC_0000025801"/>
</dbReference>
<dbReference type="AlphaFoldDB" id="A0A158RDB0"/>
<evidence type="ECO:0000256" key="4">
    <source>
        <dbReference type="ARBA" id="ARBA00022989"/>
    </source>
</evidence>
<keyword evidence="2 11" id="KW-0812">Transmembrane</keyword>
<comment type="function">
    <text evidence="8">Required to protect lysosomal transporter MFSD1 from lysosomal proteolysis and for MFSD1 lysosomal localization.</text>
</comment>
<dbReference type="GO" id="GO:0005765">
    <property type="term" value="C:lysosomal membrane"/>
    <property type="evidence" value="ECO:0007669"/>
    <property type="project" value="UniProtKB-SubCell"/>
</dbReference>
<feature type="transmembrane region" description="Helical" evidence="11">
    <location>
        <begin position="361"/>
        <end position="389"/>
    </location>
</feature>
<comment type="subunit">
    <text evidence="10">Interacts (via lumenal domain) with lysosomal protein MFSD1; the interaction starts while both proteins are still in the endoplasmic reticulum and is required for stabilization of MFSD1 in lysosomes but has no direct effect on its targeting to lysosomes or transporter activity.</text>
</comment>
<evidence type="ECO:0000256" key="2">
    <source>
        <dbReference type="ARBA" id="ARBA00022692"/>
    </source>
</evidence>
<gene>
    <name evidence="13" type="ORF">TTAC_LOCUS259</name>
</gene>
<dbReference type="Pfam" id="PF15065">
    <property type="entry name" value="NCU-G1"/>
    <property type="match status" value="1"/>
</dbReference>
<evidence type="ECO:0000256" key="11">
    <source>
        <dbReference type="SAM" id="Phobius"/>
    </source>
</evidence>
<evidence type="ECO:0000256" key="6">
    <source>
        <dbReference type="ARBA" id="ARBA00023180"/>
    </source>
</evidence>
<comment type="similarity">
    <text evidence="1">Belongs to the GLMP family.</text>
</comment>
<keyword evidence="4 11" id="KW-1133">Transmembrane helix</keyword>
<evidence type="ECO:0000256" key="9">
    <source>
        <dbReference type="ARBA" id="ARBA00024189"/>
    </source>
</evidence>
<dbReference type="Proteomes" id="UP000274429">
    <property type="component" value="Unassembled WGS sequence"/>
</dbReference>
<evidence type="ECO:0000256" key="8">
    <source>
        <dbReference type="ARBA" id="ARBA00024176"/>
    </source>
</evidence>
<name>A0A158RDB0_HYDTA</name>
<evidence type="ECO:0000313" key="15">
    <source>
        <dbReference type="WBParaSite" id="TTAC_0000025801-mRNA-1"/>
    </source>
</evidence>
<evidence type="ECO:0000256" key="7">
    <source>
        <dbReference type="ARBA" id="ARBA00023228"/>
    </source>
</evidence>
<organism evidence="15">
    <name type="scientific">Hydatigena taeniaeformis</name>
    <name type="common">Feline tapeworm</name>
    <name type="synonym">Taenia taeniaeformis</name>
    <dbReference type="NCBI Taxonomy" id="6205"/>
    <lineage>
        <taxon>Eukaryota</taxon>
        <taxon>Metazoa</taxon>
        <taxon>Spiralia</taxon>
        <taxon>Lophotrochozoa</taxon>
        <taxon>Platyhelminthes</taxon>
        <taxon>Cestoda</taxon>
        <taxon>Eucestoda</taxon>
        <taxon>Cyclophyllidea</taxon>
        <taxon>Taeniidae</taxon>
        <taxon>Hydatigera</taxon>
    </lineage>
</organism>
<accession>A0A158RDB0</accession>
<evidence type="ECO:0000256" key="5">
    <source>
        <dbReference type="ARBA" id="ARBA00023136"/>
    </source>
</evidence>
<reference evidence="15" key="1">
    <citation type="submission" date="2016-04" db="UniProtKB">
        <authorList>
            <consortium name="WormBaseParasite"/>
        </authorList>
    </citation>
    <scope>IDENTIFICATION</scope>
</reference>
<dbReference type="OrthoDB" id="6264340at2759"/>
<dbReference type="STRING" id="6205.A0A158RDB0"/>
<dbReference type="PANTHER" id="PTHR31981:SF1">
    <property type="entry name" value="GLYCOSYLATED LYSOSOMAL MEMBRANE PROTEIN"/>
    <property type="match status" value="1"/>
</dbReference>
<comment type="subcellular location">
    <subcellularLocation>
        <location evidence="9">Lysosome membrane</location>
        <topology evidence="9">Single-pass type I membrane protein</topology>
        <orientation evidence="9">Lumenal side</orientation>
    </subcellularLocation>
</comment>
<feature type="chain" id="PRO_5043135977" evidence="12">
    <location>
        <begin position="19"/>
        <end position="412"/>
    </location>
</feature>
<reference evidence="13 14" key="2">
    <citation type="submission" date="2018-11" db="EMBL/GenBank/DDBJ databases">
        <authorList>
            <consortium name="Pathogen Informatics"/>
        </authorList>
    </citation>
    <scope>NUCLEOTIDE SEQUENCE [LARGE SCALE GENOMIC DNA]</scope>
</reference>
<feature type="signal peptide" evidence="12">
    <location>
        <begin position="1"/>
        <end position="18"/>
    </location>
</feature>
<evidence type="ECO:0000256" key="12">
    <source>
        <dbReference type="SAM" id="SignalP"/>
    </source>
</evidence>
<protein>
    <submittedName>
        <fullName evidence="15">GLMPA protein</fullName>
    </submittedName>
</protein>
<dbReference type="EMBL" id="UYWX01000017">
    <property type="protein sequence ID" value="VDM16157.1"/>
    <property type="molecule type" value="Genomic_DNA"/>
</dbReference>
<evidence type="ECO:0000313" key="14">
    <source>
        <dbReference type="Proteomes" id="UP000274429"/>
    </source>
</evidence>
<dbReference type="PANTHER" id="PTHR31981">
    <property type="entry name" value="GLYCOSYLATED LYSOSOMAL MEMBRANE PROTEIN"/>
    <property type="match status" value="1"/>
</dbReference>
<evidence type="ECO:0000256" key="10">
    <source>
        <dbReference type="ARBA" id="ARBA00044960"/>
    </source>
</evidence>
<evidence type="ECO:0000256" key="1">
    <source>
        <dbReference type="ARBA" id="ARBA00010599"/>
    </source>
</evidence>
<keyword evidence="3 12" id="KW-0732">Signal</keyword>
<keyword evidence="14" id="KW-1185">Reference proteome</keyword>
<evidence type="ECO:0000256" key="3">
    <source>
        <dbReference type="ARBA" id="ARBA00022729"/>
    </source>
</evidence>
<sequence length="412" mass="45534">MLLLFMTIAVMHVRWSSTQSLSASLNPGCNNCSNISVVSVVFREQSSSVHFIVSITKENSVPSVFVSRSDSNSSVYFDWPSIFSNEPGQSVVLSNSSFYGLLFSNLYQYEDRSDVADISRAAGSVTKYPLNHCFWFLSRWDPLPDSTTGLLSLALRCNDSRPSVIFASKGFIELEFTFSEKDRLADRAPHTLLLGGLAVRVMVVLQRLALQWKETRWALNLAIVANRSLPDSAVFENVTLRSIDDEPSPGAFKDMTVFLTNHSYVTWKSVCYVDAAAANVKSSRAVAVSPQLCVDKGTNRSLIKSSLFPFVYGAVANTVAVRQVNVSFGDSGDGFYRSSNYIDWSFAFALNTPPPGYYSPLIWTMVVISIILISAAACLLVYLIGYHFITRGSDSLVRPLLEQVDDSNEQSV</sequence>